<dbReference type="SUPFAM" id="SSF52540">
    <property type="entry name" value="P-loop containing nucleoside triphosphate hydrolases"/>
    <property type="match status" value="1"/>
</dbReference>
<evidence type="ECO:0000256" key="2">
    <source>
        <dbReference type="ARBA" id="ARBA00022741"/>
    </source>
</evidence>
<comment type="caution">
    <text evidence="7">The sequence shown here is derived from an EMBL/GenBank/DDBJ whole genome shotgun (WGS) entry which is preliminary data.</text>
</comment>
<protein>
    <submittedName>
        <fullName evidence="7">Structural maintenance of chromosomes protein 4-like protein</fullName>
    </submittedName>
</protein>
<dbReference type="PANTHER" id="PTHR18937">
    <property type="entry name" value="STRUCTURAL MAINTENANCE OF CHROMOSOMES SMC FAMILY MEMBER"/>
    <property type="match status" value="1"/>
</dbReference>
<feature type="region of interest" description="Disordered" evidence="5">
    <location>
        <begin position="366"/>
        <end position="437"/>
    </location>
</feature>
<dbReference type="Proteomes" id="UP000288716">
    <property type="component" value="Unassembled WGS sequence"/>
</dbReference>
<feature type="compositionally biased region" description="Basic and acidic residues" evidence="5">
    <location>
        <begin position="391"/>
        <end position="437"/>
    </location>
</feature>
<feature type="compositionally biased region" description="Acidic residues" evidence="5">
    <location>
        <begin position="19"/>
        <end position="34"/>
    </location>
</feature>
<evidence type="ECO:0000313" key="8">
    <source>
        <dbReference type="Proteomes" id="UP000288716"/>
    </source>
</evidence>
<evidence type="ECO:0000256" key="4">
    <source>
        <dbReference type="ARBA" id="ARBA00023242"/>
    </source>
</evidence>
<evidence type="ECO:0000313" key="7">
    <source>
        <dbReference type="EMBL" id="RWS25363.1"/>
    </source>
</evidence>
<evidence type="ECO:0000259" key="6">
    <source>
        <dbReference type="Pfam" id="PF02463"/>
    </source>
</evidence>
<accession>A0A443SCU4</accession>
<feature type="compositionally biased region" description="Basic and acidic residues" evidence="5">
    <location>
        <begin position="366"/>
        <end position="381"/>
    </location>
</feature>
<dbReference type="EMBL" id="NCKV01003785">
    <property type="protein sequence ID" value="RWS25363.1"/>
    <property type="molecule type" value="Genomic_DNA"/>
</dbReference>
<dbReference type="OrthoDB" id="5575062at2759"/>
<name>A0A443SCU4_9ACAR</name>
<keyword evidence="2" id="KW-0547">Nucleotide-binding</keyword>
<keyword evidence="4" id="KW-0539">Nucleus</keyword>
<organism evidence="7 8">
    <name type="scientific">Leptotrombidium deliense</name>
    <dbReference type="NCBI Taxonomy" id="299467"/>
    <lineage>
        <taxon>Eukaryota</taxon>
        <taxon>Metazoa</taxon>
        <taxon>Ecdysozoa</taxon>
        <taxon>Arthropoda</taxon>
        <taxon>Chelicerata</taxon>
        <taxon>Arachnida</taxon>
        <taxon>Acari</taxon>
        <taxon>Acariformes</taxon>
        <taxon>Trombidiformes</taxon>
        <taxon>Prostigmata</taxon>
        <taxon>Anystina</taxon>
        <taxon>Parasitengona</taxon>
        <taxon>Trombiculoidea</taxon>
        <taxon>Trombiculidae</taxon>
        <taxon>Leptotrombidium</taxon>
    </lineage>
</organism>
<keyword evidence="8" id="KW-1185">Reference proteome</keyword>
<keyword evidence="3" id="KW-0067">ATP-binding</keyword>
<dbReference type="PANTHER" id="PTHR18937:SF172">
    <property type="entry name" value="STRUCTURAL MAINTENANCE OF CHROMOSOMES PROTEIN"/>
    <property type="match status" value="1"/>
</dbReference>
<feature type="region of interest" description="Disordered" evidence="5">
    <location>
        <begin position="1"/>
        <end position="38"/>
    </location>
</feature>
<dbReference type="Pfam" id="PF02463">
    <property type="entry name" value="SMC_N"/>
    <property type="match status" value="1"/>
</dbReference>
<dbReference type="GO" id="GO:0000796">
    <property type="term" value="C:condensin complex"/>
    <property type="evidence" value="ECO:0007669"/>
    <property type="project" value="TreeGrafter"/>
</dbReference>
<comment type="subcellular location">
    <subcellularLocation>
        <location evidence="1">Nucleus</location>
    </subcellularLocation>
</comment>
<evidence type="ECO:0000256" key="3">
    <source>
        <dbReference type="ARBA" id="ARBA00022840"/>
    </source>
</evidence>
<dbReference type="InterPro" id="IPR003395">
    <property type="entry name" value="RecF/RecN/SMC_N"/>
</dbReference>
<evidence type="ECO:0000256" key="5">
    <source>
        <dbReference type="SAM" id="MobiDB-lite"/>
    </source>
</evidence>
<evidence type="ECO:0000256" key="1">
    <source>
        <dbReference type="ARBA" id="ARBA00004123"/>
    </source>
</evidence>
<feature type="non-terminal residue" evidence="7">
    <location>
        <position position="458"/>
    </location>
</feature>
<proteinExistence type="predicted"/>
<sequence length="458" mass="52667">MSKDSRSPKKRTPRKGADVDSDSDDEINAYDDEGGQMIGDIYVPPPPPPPKYSGDSTGIRLIITYIENNDFKSYAGRQLLGPFHKSFTSIVGPNGSGKSNVIDSMLFVFGYRAQKLRSKKLSVLIHNSDTFPNCQRAEVTVHFALINDKGGNDFELIAGSEFKVSRTIHKDNSSYYAIDGRRVQFKEVSQLLQSHGVDLRYNRFLILQGEVEQIALMKPKAESENDNGMLEFLEDIIGCSRLKVPLFKLQERVEEKNVLRAEKLNRVKVVEKEKDSLLEARNEAVLFLETENQLAKKKNEFYQLQRAEAMEVRNEALSEYEKANEVYKEAMSKIEEVRKTKSDKETEVKLCHDKLVEISKKAEDYNESFKEAEKRDTEVRSKVKHTKAKGKKMEEDLNNEKKKLEDLMKVPEKCANEQEELSKRKEQLEEDKQKAEEHLSHVMGLIKEDTQQFQQKKD</sequence>
<reference evidence="7 8" key="1">
    <citation type="journal article" date="2018" name="Gigascience">
        <title>Genomes of trombidid mites reveal novel predicted allergens and laterally-transferred genes associated with secondary metabolism.</title>
        <authorList>
            <person name="Dong X."/>
            <person name="Chaisiri K."/>
            <person name="Xia D."/>
            <person name="Armstrong S.D."/>
            <person name="Fang Y."/>
            <person name="Donnelly M.J."/>
            <person name="Kadowaki T."/>
            <person name="McGarry J.W."/>
            <person name="Darby A.C."/>
            <person name="Makepeace B.L."/>
        </authorList>
    </citation>
    <scope>NUCLEOTIDE SEQUENCE [LARGE SCALE GENOMIC DNA]</scope>
    <source>
        <strain evidence="7">UoL-UT</strain>
    </source>
</reference>
<dbReference type="FunFam" id="3.40.50.300:FF:000585">
    <property type="entry name" value="Structural maintenance of chromosomes 4"/>
    <property type="match status" value="1"/>
</dbReference>
<dbReference type="GO" id="GO:0005524">
    <property type="term" value="F:ATP binding"/>
    <property type="evidence" value="ECO:0007669"/>
    <property type="project" value="UniProtKB-KW"/>
</dbReference>
<dbReference type="Gene3D" id="3.40.50.300">
    <property type="entry name" value="P-loop containing nucleotide triphosphate hydrolases"/>
    <property type="match status" value="1"/>
</dbReference>
<dbReference type="STRING" id="299467.A0A443SCU4"/>
<dbReference type="GO" id="GO:0007076">
    <property type="term" value="P:mitotic chromosome condensation"/>
    <property type="evidence" value="ECO:0007669"/>
    <property type="project" value="TreeGrafter"/>
</dbReference>
<dbReference type="GO" id="GO:0005634">
    <property type="term" value="C:nucleus"/>
    <property type="evidence" value="ECO:0007669"/>
    <property type="project" value="UniProtKB-SubCell"/>
</dbReference>
<feature type="domain" description="RecF/RecN/SMC N-terminal" evidence="6">
    <location>
        <begin position="63"/>
        <end position="198"/>
    </location>
</feature>
<dbReference type="InterPro" id="IPR027417">
    <property type="entry name" value="P-loop_NTPase"/>
</dbReference>
<dbReference type="VEuPathDB" id="VectorBase:LDEU006676"/>
<dbReference type="AlphaFoldDB" id="A0A443SCU4"/>
<gene>
    <name evidence="7" type="ORF">B4U80_07895</name>
</gene>